<dbReference type="RefSeq" id="XP_016680324.2">
    <property type="nucleotide sequence ID" value="XM_016824835.2"/>
</dbReference>
<dbReference type="PANTHER" id="PTHR46553">
    <property type="entry name" value="ADENINE NUCLEOTIDE ALPHA HYDROLASES-LIKE SUPERFAMILY PROTEIN"/>
    <property type="match status" value="1"/>
</dbReference>
<reference evidence="3" key="2">
    <citation type="submission" date="2025-08" db="UniProtKB">
        <authorList>
            <consortium name="RefSeq"/>
        </authorList>
    </citation>
    <scope>IDENTIFICATION</scope>
</reference>
<dbReference type="Gene3D" id="3.40.50.620">
    <property type="entry name" value="HUPs"/>
    <property type="match status" value="1"/>
</dbReference>
<dbReference type="GeneID" id="107899199"/>
<dbReference type="CDD" id="cd23659">
    <property type="entry name" value="USP_At3g01520-like"/>
    <property type="match status" value="1"/>
</dbReference>
<dbReference type="PaxDb" id="3635-A0A1U8IWN4"/>
<dbReference type="InterPro" id="IPR006015">
    <property type="entry name" value="Universal_stress_UspA"/>
</dbReference>
<dbReference type="Pfam" id="PF00582">
    <property type="entry name" value="Usp"/>
    <property type="match status" value="1"/>
</dbReference>
<keyword evidence="2" id="KW-1185">Reference proteome</keyword>
<dbReference type="STRING" id="3635.A0A1U8IWN4"/>
<dbReference type="PRINTS" id="PR01438">
    <property type="entry name" value="UNVRSLSTRESS"/>
</dbReference>
<evidence type="ECO:0000259" key="1">
    <source>
        <dbReference type="Pfam" id="PF00582"/>
    </source>
</evidence>
<accession>A0A1U8IWN4</accession>
<gene>
    <name evidence="3" type="primary">LOC107899199</name>
</gene>
<protein>
    <submittedName>
        <fullName evidence="3">Universal stress protein YxiE isoform X1</fullName>
    </submittedName>
</protein>
<evidence type="ECO:0000313" key="2">
    <source>
        <dbReference type="Proteomes" id="UP000818029"/>
    </source>
</evidence>
<dbReference type="AlphaFoldDB" id="A0A1U8IWN4"/>
<feature type="domain" description="UspA" evidence="1">
    <location>
        <begin position="20"/>
        <end position="190"/>
    </location>
</feature>
<organism evidence="2 3">
    <name type="scientific">Gossypium hirsutum</name>
    <name type="common">Upland cotton</name>
    <name type="synonym">Gossypium mexicanum</name>
    <dbReference type="NCBI Taxonomy" id="3635"/>
    <lineage>
        <taxon>Eukaryota</taxon>
        <taxon>Viridiplantae</taxon>
        <taxon>Streptophyta</taxon>
        <taxon>Embryophyta</taxon>
        <taxon>Tracheophyta</taxon>
        <taxon>Spermatophyta</taxon>
        <taxon>Magnoliopsida</taxon>
        <taxon>eudicotyledons</taxon>
        <taxon>Gunneridae</taxon>
        <taxon>Pentapetalae</taxon>
        <taxon>rosids</taxon>
        <taxon>malvids</taxon>
        <taxon>Malvales</taxon>
        <taxon>Malvaceae</taxon>
        <taxon>Malvoideae</taxon>
        <taxon>Gossypium</taxon>
    </lineage>
</organism>
<evidence type="ECO:0000313" key="3">
    <source>
        <dbReference type="RefSeq" id="XP_016680324.2"/>
    </source>
</evidence>
<dbReference type="InterPro" id="IPR014729">
    <property type="entry name" value="Rossmann-like_a/b/a_fold"/>
</dbReference>
<proteinExistence type="predicted"/>
<dbReference type="KEGG" id="ghi:107899199"/>
<reference evidence="2" key="1">
    <citation type="journal article" date="2020" name="Nat. Genet.">
        <title>Genomic diversifications of five Gossypium allopolyploid species and their impact on cotton improvement.</title>
        <authorList>
            <person name="Chen Z.J."/>
            <person name="Sreedasyam A."/>
            <person name="Ando A."/>
            <person name="Song Q."/>
            <person name="De Santiago L.M."/>
            <person name="Hulse-Kemp A.M."/>
            <person name="Ding M."/>
            <person name="Ye W."/>
            <person name="Kirkbride R.C."/>
            <person name="Jenkins J."/>
            <person name="Plott C."/>
            <person name="Lovell J."/>
            <person name="Lin Y.M."/>
            <person name="Vaughn R."/>
            <person name="Liu B."/>
            <person name="Simpson S."/>
            <person name="Scheffler B.E."/>
            <person name="Wen L."/>
            <person name="Saski C.A."/>
            <person name="Grover C.E."/>
            <person name="Hu G."/>
            <person name="Conover J.L."/>
            <person name="Carlson J.W."/>
            <person name="Shu S."/>
            <person name="Boston L.B."/>
            <person name="Williams M."/>
            <person name="Peterson D.G."/>
            <person name="McGee K."/>
            <person name="Jones D.C."/>
            <person name="Wendel J.F."/>
            <person name="Stelly D.M."/>
            <person name="Grimwood J."/>
            <person name="Schmutz J."/>
        </authorList>
    </citation>
    <scope>NUCLEOTIDE SEQUENCE [LARGE SCALE GENOMIC DNA]</scope>
    <source>
        <strain evidence="2">cv. TM-1</strain>
    </source>
</reference>
<sequence length="197" mass="21557">METEKGKLVAQQEGLVKKTRIMVVIDESDESFHGLQWTLDNLFGCITATAAPEQPEANDEAGSRLITLSLVHVQQAFHLHYVPAGPGGTVSTAFYIPSSVEESVKKAQQQIAKALVSRASDMCKEKMNIEVETLVFEGDPKEKICRAAQEMHVDLLVIGSRNLGKFKRAFLGSVSDYCAQHANCPVLIVKSPKEASK</sequence>
<name>A0A1U8IWN4_GOSHI</name>
<dbReference type="Proteomes" id="UP000818029">
    <property type="component" value="Chromosome D04"/>
</dbReference>
<dbReference type="SUPFAM" id="SSF52402">
    <property type="entry name" value="Adenine nucleotide alpha hydrolases-like"/>
    <property type="match status" value="1"/>
</dbReference>
<dbReference type="InterPro" id="IPR006016">
    <property type="entry name" value="UspA"/>
</dbReference>
<dbReference type="PANTHER" id="PTHR46553:SF9">
    <property type="entry name" value="USPA DOMAIN-CONTAINING PROTEIN"/>
    <property type="match status" value="1"/>
</dbReference>